<accession>A0A9W4TBM0</accession>
<gene>
    <name evidence="1" type="ORF">FWILDA_LOCUS18972</name>
</gene>
<dbReference type="Proteomes" id="UP001153678">
    <property type="component" value="Unassembled WGS sequence"/>
</dbReference>
<evidence type="ECO:0000313" key="2">
    <source>
        <dbReference type="Proteomes" id="UP001153678"/>
    </source>
</evidence>
<feature type="non-terminal residue" evidence="1">
    <location>
        <position position="322"/>
    </location>
</feature>
<dbReference type="OrthoDB" id="2330950at2759"/>
<feature type="non-terminal residue" evidence="1">
    <location>
        <position position="1"/>
    </location>
</feature>
<proteinExistence type="predicted"/>
<dbReference type="AlphaFoldDB" id="A0A9W4TBM0"/>
<sequence>YSEQYIQSLQRIQDLEYENFFLRISNTQSSASVYRFVRAHGDFQLWEIEEDTDINPLRGAGDDVFINNHDPPAQGSSEVDVTQPFCKDVVSEINEILNGMRLSNLLVLGDGGGRVRDNVFPDIIIGRSDFYKELTENPPDLSKGLGWEVKNDLSNGSKVTEGKGQLIKYARAYLTANPPLTNVFYGCLTDGKLWLFVKIQFVLDNPNNPIVKFEESQTYEWSRKTASFITGIIERYHKDLSMRASGEKKESQNNDETYMYRNKSSISTESLLASFIKEGIYIRLHSGNRIHVQITSHLGNGRECIVFLAQVHDYGIKDAVLK</sequence>
<keyword evidence="2" id="KW-1185">Reference proteome</keyword>
<name>A0A9W4TBM0_9GLOM</name>
<organism evidence="1 2">
    <name type="scientific">Funneliformis geosporum</name>
    <dbReference type="NCBI Taxonomy" id="1117311"/>
    <lineage>
        <taxon>Eukaryota</taxon>
        <taxon>Fungi</taxon>
        <taxon>Fungi incertae sedis</taxon>
        <taxon>Mucoromycota</taxon>
        <taxon>Glomeromycotina</taxon>
        <taxon>Glomeromycetes</taxon>
        <taxon>Glomerales</taxon>
        <taxon>Glomeraceae</taxon>
        <taxon>Funneliformis</taxon>
    </lineage>
</organism>
<reference evidence="1" key="1">
    <citation type="submission" date="2022-08" db="EMBL/GenBank/DDBJ databases">
        <authorList>
            <person name="Kallberg Y."/>
            <person name="Tangrot J."/>
            <person name="Rosling A."/>
        </authorList>
    </citation>
    <scope>NUCLEOTIDE SEQUENCE</scope>
    <source>
        <strain evidence="1">Wild A</strain>
    </source>
</reference>
<comment type="caution">
    <text evidence="1">The sequence shown here is derived from an EMBL/GenBank/DDBJ whole genome shotgun (WGS) entry which is preliminary data.</text>
</comment>
<protein>
    <submittedName>
        <fullName evidence="1">16431_t:CDS:1</fullName>
    </submittedName>
</protein>
<evidence type="ECO:0000313" key="1">
    <source>
        <dbReference type="EMBL" id="CAI2199234.1"/>
    </source>
</evidence>
<dbReference type="EMBL" id="CAMKVN010020685">
    <property type="protein sequence ID" value="CAI2199234.1"/>
    <property type="molecule type" value="Genomic_DNA"/>
</dbReference>